<evidence type="ECO:0000256" key="1">
    <source>
        <dbReference type="SAM" id="SignalP"/>
    </source>
</evidence>
<organism evidence="3 4">
    <name type="scientific">Dyella flava</name>
    <dbReference type="NCBI Taxonomy" id="1920170"/>
    <lineage>
        <taxon>Bacteria</taxon>
        <taxon>Pseudomonadati</taxon>
        <taxon>Pseudomonadota</taxon>
        <taxon>Gammaproteobacteria</taxon>
        <taxon>Lysobacterales</taxon>
        <taxon>Rhodanobacteraceae</taxon>
        <taxon>Dyella</taxon>
    </lineage>
</organism>
<dbReference type="Pfam" id="PF01841">
    <property type="entry name" value="Transglut_core"/>
    <property type="match status" value="1"/>
</dbReference>
<dbReference type="EMBL" id="JADIKE010000038">
    <property type="protein sequence ID" value="MBM7127265.1"/>
    <property type="molecule type" value="Genomic_DNA"/>
</dbReference>
<dbReference type="RefSeq" id="WP_204683773.1">
    <property type="nucleotide sequence ID" value="NZ_BSNR01000019.1"/>
</dbReference>
<gene>
    <name evidence="3" type="ORF">ISP19_17975</name>
</gene>
<dbReference type="Gene3D" id="3.10.620.30">
    <property type="match status" value="1"/>
</dbReference>
<evidence type="ECO:0000259" key="2">
    <source>
        <dbReference type="SMART" id="SM00460"/>
    </source>
</evidence>
<accession>A0ABS2K894</accession>
<dbReference type="InterPro" id="IPR002931">
    <property type="entry name" value="Transglutaminase-like"/>
</dbReference>
<protein>
    <submittedName>
        <fullName evidence="3">Transglutaminase domain-containing protein</fullName>
    </submittedName>
</protein>
<dbReference type="InterPro" id="IPR038765">
    <property type="entry name" value="Papain-like_cys_pep_sf"/>
</dbReference>
<evidence type="ECO:0000313" key="3">
    <source>
        <dbReference type="EMBL" id="MBM7127265.1"/>
    </source>
</evidence>
<keyword evidence="4" id="KW-1185">Reference proteome</keyword>
<comment type="caution">
    <text evidence="3">The sequence shown here is derived from an EMBL/GenBank/DDBJ whole genome shotgun (WGS) entry which is preliminary data.</text>
</comment>
<evidence type="ECO:0000313" key="4">
    <source>
        <dbReference type="Proteomes" id="UP001430149"/>
    </source>
</evidence>
<dbReference type="Proteomes" id="UP001430149">
    <property type="component" value="Unassembled WGS sequence"/>
</dbReference>
<sequence>MRSWIAPLLLVPMLCLAPGLLRADNSVPATQTTWMTVLLNGRKVGHEEIQRQQVGNTVVTTQTLVMDVERSRTTVPYTNISRSVETISGEPLSFSMNTTMSANDTKVDGVLLPNGDLQLTNTVGGDVRKSVTAWPGGALLVEGQRLAMLTAGQHRGLHYNLLVYNQASQQPMNLDVDVLGNERVSFPDHVETLTHQRETLRRSTGDQVVDLWLDAQGNLRKGSLSMLGQPLDLVACTESCADAPSQSVNMMGSATIDSPRLITPEMLGDFLSYRVRVTNKAAIKPFINTDEQNVVDLGNGEWQINVYRGMIDTEDPPTSADIQPNAWLQSDSPIIQRLADSAAGDSVNKMHVMGNLSKFVSRYLSQRGVDIGYASALEVARNRKGDCVEYAVLLAAMARAEDIPARVVVGMMYVERYGNKSRVFVPHAWVMAWVKGRWHSFDPAVERFDSGHIALETGDGNPWHFFNATNEFGSIQIHSVQTFADLYTMPSIGGQAGGGSGGGGSGGAK</sequence>
<reference evidence="3" key="1">
    <citation type="submission" date="2020-10" db="EMBL/GenBank/DDBJ databases">
        <title>Phylogeny of dyella-like bacteria.</title>
        <authorList>
            <person name="Fu J."/>
        </authorList>
    </citation>
    <scope>NUCLEOTIDE SEQUENCE</scope>
    <source>
        <strain evidence="3">DHOC52</strain>
    </source>
</reference>
<feature type="signal peptide" evidence="1">
    <location>
        <begin position="1"/>
        <end position="23"/>
    </location>
</feature>
<dbReference type="PANTHER" id="PTHR33490">
    <property type="entry name" value="BLR5614 PROTEIN-RELATED"/>
    <property type="match status" value="1"/>
</dbReference>
<name>A0ABS2K894_9GAMM</name>
<proteinExistence type="predicted"/>
<keyword evidence="1" id="KW-0732">Signal</keyword>
<feature type="chain" id="PRO_5046857444" evidence="1">
    <location>
        <begin position="24"/>
        <end position="509"/>
    </location>
</feature>
<feature type="domain" description="Transglutaminase-like" evidence="2">
    <location>
        <begin position="379"/>
        <end position="445"/>
    </location>
</feature>
<dbReference type="SUPFAM" id="SSF54001">
    <property type="entry name" value="Cysteine proteinases"/>
    <property type="match status" value="1"/>
</dbReference>
<dbReference type="SMART" id="SM00460">
    <property type="entry name" value="TGc"/>
    <property type="match status" value="1"/>
</dbReference>